<dbReference type="InterPro" id="IPR002404">
    <property type="entry name" value="IRS_PTB"/>
</dbReference>
<name>A0A8J4XQS0_CHIOP</name>
<dbReference type="AlphaFoldDB" id="A0A8J4XQS0"/>
<dbReference type="Gene3D" id="2.30.29.30">
    <property type="entry name" value="Pleckstrin-homology domain (PH domain)/Phosphotyrosine-binding domain (PTB)"/>
    <property type="match status" value="2"/>
</dbReference>
<evidence type="ECO:0000259" key="2">
    <source>
        <dbReference type="PROSITE" id="PS50003"/>
    </source>
</evidence>
<sequence>MSDRAAALPHNVTEMVKEGTLHLSQKGALKKNKTYYAALCSTSQSGVARLELYENEKHSSTLQPCFMVVGSDVVKVEKNMMGSMRVPKEQRNAFLVSTRSQHYRFFVESALDCDDWVRVICETLLAEVHGAASCQESKIAPQVNDLYESVDNLFPLCEFMVTLDKKTQPKMRLEGKVKLLVEIDSIAVISLSGKMVVRWMLKHIRSYRHTHDSFIVEAGRSSSLGEGEFSFLTDKGQDIKNLVSKRRTMAKQRFEGTSHHANPSPAAAIGHHPGLKLKSPTVALTYNEVNPSGWENTGIYDTLENVIPSPGPMPSRPHTVGNVVPKEKKSDKVARAASTCPIPINVHRPPSLQSQGNKTPPVKQQSTKVVTDPGIYSEPELITDAWKSYATEEPESEDMDIYSNLDFPHTKV</sequence>
<dbReference type="SMART" id="SM00233">
    <property type="entry name" value="PH"/>
    <property type="match status" value="1"/>
</dbReference>
<gene>
    <name evidence="3" type="primary">Dok2</name>
    <name evidence="3" type="ORF">GWK47_018407</name>
</gene>
<dbReference type="GO" id="GO:0005737">
    <property type="term" value="C:cytoplasm"/>
    <property type="evidence" value="ECO:0007669"/>
    <property type="project" value="TreeGrafter"/>
</dbReference>
<reference evidence="3" key="1">
    <citation type="submission" date="2020-07" db="EMBL/GenBank/DDBJ databases">
        <title>The High-quality genome of the commercially important snow crab, Chionoecetes opilio.</title>
        <authorList>
            <person name="Jeong J.-H."/>
            <person name="Ryu S."/>
        </authorList>
    </citation>
    <scope>NUCLEOTIDE SEQUENCE</scope>
    <source>
        <strain evidence="3">MADBK_172401_WGS</strain>
        <tissue evidence="3">Digestive gland</tissue>
    </source>
</reference>
<comment type="caution">
    <text evidence="3">The sequence shown here is derived from an EMBL/GenBank/DDBJ whole genome shotgun (WGS) entry which is preliminary data.</text>
</comment>
<evidence type="ECO:0000313" key="4">
    <source>
        <dbReference type="Proteomes" id="UP000770661"/>
    </source>
</evidence>
<dbReference type="SMART" id="SM01244">
    <property type="entry name" value="IRS"/>
    <property type="match status" value="1"/>
</dbReference>
<accession>A0A8J4XQS0</accession>
<dbReference type="OrthoDB" id="6352251at2759"/>
<dbReference type="SMART" id="SM00310">
    <property type="entry name" value="PTBI"/>
    <property type="match status" value="1"/>
</dbReference>
<dbReference type="InterPro" id="IPR001849">
    <property type="entry name" value="PH_domain"/>
</dbReference>
<proteinExistence type="predicted"/>
<feature type="domain" description="PH" evidence="2">
    <location>
        <begin position="14"/>
        <end position="125"/>
    </location>
</feature>
<organism evidence="3 4">
    <name type="scientific">Chionoecetes opilio</name>
    <name type="common">Atlantic snow crab</name>
    <name type="synonym">Cancer opilio</name>
    <dbReference type="NCBI Taxonomy" id="41210"/>
    <lineage>
        <taxon>Eukaryota</taxon>
        <taxon>Metazoa</taxon>
        <taxon>Ecdysozoa</taxon>
        <taxon>Arthropoda</taxon>
        <taxon>Crustacea</taxon>
        <taxon>Multicrustacea</taxon>
        <taxon>Malacostraca</taxon>
        <taxon>Eumalacostraca</taxon>
        <taxon>Eucarida</taxon>
        <taxon>Decapoda</taxon>
        <taxon>Pleocyemata</taxon>
        <taxon>Brachyura</taxon>
        <taxon>Eubrachyura</taxon>
        <taxon>Majoidea</taxon>
        <taxon>Majidae</taxon>
        <taxon>Chionoecetes</taxon>
    </lineage>
</organism>
<dbReference type="Proteomes" id="UP000770661">
    <property type="component" value="Unassembled WGS sequence"/>
</dbReference>
<dbReference type="EMBL" id="JACEEZ010022399">
    <property type="protein sequence ID" value="KAG0712462.1"/>
    <property type="molecule type" value="Genomic_DNA"/>
</dbReference>
<evidence type="ECO:0000256" key="1">
    <source>
        <dbReference type="SAM" id="MobiDB-lite"/>
    </source>
</evidence>
<dbReference type="SUPFAM" id="SSF50729">
    <property type="entry name" value="PH domain-like"/>
    <property type="match status" value="2"/>
</dbReference>
<dbReference type="PANTHER" id="PTHR21258">
    <property type="entry name" value="DOCKING PROTEIN RELATED"/>
    <property type="match status" value="1"/>
</dbReference>
<evidence type="ECO:0000313" key="3">
    <source>
        <dbReference type="EMBL" id="KAG0712462.1"/>
    </source>
</evidence>
<feature type="region of interest" description="Disordered" evidence="1">
    <location>
        <begin position="390"/>
        <end position="412"/>
    </location>
</feature>
<dbReference type="Pfam" id="PF00169">
    <property type="entry name" value="PH"/>
    <property type="match status" value="1"/>
</dbReference>
<dbReference type="InterPro" id="IPR011993">
    <property type="entry name" value="PH-like_dom_sf"/>
</dbReference>
<protein>
    <submittedName>
        <fullName evidence="3">Docking protein 2</fullName>
    </submittedName>
</protein>
<dbReference type="GO" id="GO:0043410">
    <property type="term" value="P:positive regulation of MAPK cascade"/>
    <property type="evidence" value="ECO:0007669"/>
    <property type="project" value="TreeGrafter"/>
</dbReference>
<feature type="region of interest" description="Disordered" evidence="1">
    <location>
        <begin position="342"/>
        <end position="376"/>
    </location>
</feature>
<dbReference type="InterPro" id="IPR050996">
    <property type="entry name" value="Docking_Protein_DOK"/>
</dbReference>
<dbReference type="PANTHER" id="PTHR21258:SF62">
    <property type="entry name" value="INSULIN RECEPTOR SUBSTRATE 1"/>
    <property type="match status" value="1"/>
</dbReference>
<dbReference type="GO" id="GO:0007169">
    <property type="term" value="P:cell surface receptor protein tyrosine kinase signaling pathway"/>
    <property type="evidence" value="ECO:0007669"/>
    <property type="project" value="TreeGrafter"/>
</dbReference>
<feature type="compositionally biased region" description="Polar residues" evidence="1">
    <location>
        <begin position="351"/>
        <end position="369"/>
    </location>
</feature>
<dbReference type="Pfam" id="PF02174">
    <property type="entry name" value="IRS"/>
    <property type="match status" value="1"/>
</dbReference>
<keyword evidence="4" id="KW-1185">Reference proteome</keyword>
<dbReference type="GO" id="GO:0007265">
    <property type="term" value="P:Ras protein signal transduction"/>
    <property type="evidence" value="ECO:0007669"/>
    <property type="project" value="TreeGrafter"/>
</dbReference>
<dbReference type="PROSITE" id="PS50003">
    <property type="entry name" value="PH_DOMAIN"/>
    <property type="match status" value="1"/>
</dbReference>